<gene>
    <name evidence="3" type="primary">LOC110976779</name>
</gene>
<reference evidence="3" key="1">
    <citation type="submission" date="2025-08" db="UniProtKB">
        <authorList>
            <consortium name="RefSeq"/>
        </authorList>
    </citation>
    <scope>IDENTIFICATION</scope>
</reference>
<feature type="chain" id="PRO_5034828574" evidence="1">
    <location>
        <begin position="35"/>
        <end position="116"/>
    </location>
</feature>
<feature type="signal peptide" evidence="1">
    <location>
        <begin position="1"/>
        <end position="34"/>
    </location>
</feature>
<organism evidence="2 3">
    <name type="scientific">Acanthaster planci</name>
    <name type="common">Crown-of-thorns starfish</name>
    <dbReference type="NCBI Taxonomy" id="133434"/>
    <lineage>
        <taxon>Eukaryota</taxon>
        <taxon>Metazoa</taxon>
        <taxon>Echinodermata</taxon>
        <taxon>Eleutherozoa</taxon>
        <taxon>Asterozoa</taxon>
        <taxon>Asteroidea</taxon>
        <taxon>Valvatacea</taxon>
        <taxon>Valvatida</taxon>
        <taxon>Acanthasteridae</taxon>
        <taxon>Acanthaster</taxon>
    </lineage>
</organism>
<dbReference type="AlphaFoldDB" id="A0A8B7XYS1"/>
<dbReference type="KEGG" id="aplc:110976779"/>
<evidence type="ECO:0000313" key="2">
    <source>
        <dbReference type="Proteomes" id="UP000694845"/>
    </source>
</evidence>
<name>A0A8B7XYS1_ACAPL</name>
<evidence type="ECO:0000313" key="3">
    <source>
        <dbReference type="RefSeq" id="XP_022086044.1"/>
    </source>
</evidence>
<dbReference type="Proteomes" id="UP000694845">
    <property type="component" value="Unplaced"/>
</dbReference>
<keyword evidence="1" id="KW-0732">Signal</keyword>
<keyword evidence="2" id="KW-1185">Reference proteome</keyword>
<dbReference type="RefSeq" id="XP_022086044.1">
    <property type="nucleotide sequence ID" value="XM_022230352.1"/>
</dbReference>
<sequence length="116" mass="13135">MKAGFNGNTDDLPTMHRFIALCLALLVLAATSLAFPAQLEYLLDEDPDEQVAKRDTDEDAMYRVQRSRDSCSINCIACGSTWSTKFNTHQCMKHCQTITSPDSPKKYSSCRRFYIN</sequence>
<dbReference type="GeneID" id="110976779"/>
<evidence type="ECO:0000256" key="1">
    <source>
        <dbReference type="SAM" id="SignalP"/>
    </source>
</evidence>
<proteinExistence type="predicted"/>
<protein>
    <submittedName>
        <fullName evidence="3">Uncharacterized protein LOC110976779</fullName>
    </submittedName>
</protein>
<accession>A0A8B7XYS1</accession>